<dbReference type="Gene3D" id="3.30.70.330">
    <property type="match status" value="1"/>
</dbReference>
<accession>A0A2G5BJ81</accession>
<dbReference type="EMBL" id="KZ303488">
    <property type="protein sequence ID" value="PIA19032.1"/>
    <property type="molecule type" value="Genomic_DNA"/>
</dbReference>
<reference evidence="1 2" key="1">
    <citation type="journal article" date="2015" name="Genome Biol. Evol.">
        <title>Phylogenomic analyses indicate that early fungi evolved digesting cell walls of algal ancestors of land plants.</title>
        <authorList>
            <person name="Chang Y."/>
            <person name="Wang S."/>
            <person name="Sekimoto S."/>
            <person name="Aerts A.L."/>
            <person name="Choi C."/>
            <person name="Clum A."/>
            <person name="LaButti K.M."/>
            <person name="Lindquist E.A."/>
            <person name="Yee Ngan C."/>
            <person name="Ohm R.A."/>
            <person name="Salamov A.A."/>
            <person name="Grigoriev I.V."/>
            <person name="Spatafora J.W."/>
            <person name="Berbee M.L."/>
        </authorList>
    </citation>
    <scope>NUCLEOTIDE SEQUENCE [LARGE SCALE GENOMIC DNA]</scope>
    <source>
        <strain evidence="1 2">NRRL 1564</strain>
    </source>
</reference>
<dbReference type="Proteomes" id="UP000242474">
    <property type="component" value="Unassembled WGS sequence"/>
</dbReference>
<dbReference type="CDD" id="cd00590">
    <property type="entry name" value="RRM_SF"/>
    <property type="match status" value="1"/>
</dbReference>
<sequence>MLSYMARVATASTRRLGTRGFACLSVSVEYRTLRTTRADLLAMFDQVGKVWEVRLLESPMSGRLLERALVLFYDGDYQPGNESEAPPVLPPPSEEEVREVTRAVDHAISRFNNSTLNGVQINVRRTGGSPTQLHVWYENQSIDKAEGRPPLPEIFPVNPFYELTQMGDDYQQGFMTGFKLGLKDGSKGPVE</sequence>
<keyword evidence="2" id="KW-1185">Reference proteome</keyword>
<evidence type="ECO:0000313" key="1">
    <source>
        <dbReference type="EMBL" id="PIA19032.1"/>
    </source>
</evidence>
<dbReference type="AlphaFoldDB" id="A0A2G5BJ81"/>
<evidence type="ECO:0008006" key="3">
    <source>
        <dbReference type="Google" id="ProtNLM"/>
    </source>
</evidence>
<name>A0A2G5BJ81_COERN</name>
<gene>
    <name evidence="1" type="ORF">COEREDRAFT_84962</name>
</gene>
<evidence type="ECO:0000313" key="2">
    <source>
        <dbReference type="Proteomes" id="UP000242474"/>
    </source>
</evidence>
<organism evidence="1 2">
    <name type="scientific">Coemansia reversa (strain ATCC 12441 / NRRL 1564)</name>
    <dbReference type="NCBI Taxonomy" id="763665"/>
    <lineage>
        <taxon>Eukaryota</taxon>
        <taxon>Fungi</taxon>
        <taxon>Fungi incertae sedis</taxon>
        <taxon>Zoopagomycota</taxon>
        <taxon>Kickxellomycotina</taxon>
        <taxon>Kickxellomycetes</taxon>
        <taxon>Kickxellales</taxon>
        <taxon>Kickxellaceae</taxon>
        <taxon>Coemansia</taxon>
    </lineage>
</organism>
<proteinExistence type="predicted"/>
<protein>
    <recommendedName>
        <fullName evidence="3">RRM domain-containing protein</fullName>
    </recommendedName>
</protein>
<dbReference type="OrthoDB" id="3800936at2759"/>
<dbReference type="InterPro" id="IPR012677">
    <property type="entry name" value="Nucleotide-bd_a/b_plait_sf"/>
</dbReference>